<dbReference type="Proteomes" id="UP000257597">
    <property type="component" value="Segment"/>
</dbReference>
<gene>
    <name evidence="2" type="primary">55</name>
    <name evidence="2" type="ORF">SEA_DAREDEVIL_55</name>
</gene>
<organism evidence="2 3">
    <name type="scientific">Gordonia phage Daredevil</name>
    <dbReference type="NCBI Taxonomy" id="2283286"/>
    <lineage>
        <taxon>Viruses</taxon>
        <taxon>Duplodnaviria</taxon>
        <taxon>Heunggongvirae</taxon>
        <taxon>Uroviricota</taxon>
        <taxon>Caudoviricetes</taxon>
        <taxon>Daredevilvirus</taxon>
        <taxon>Daredevilvirus daredevil</taxon>
    </lineage>
</organism>
<reference evidence="3" key="1">
    <citation type="submission" date="2018-07" db="EMBL/GenBank/DDBJ databases">
        <authorList>
            <person name="Quirk P.G."/>
            <person name="Krulwich T.A."/>
        </authorList>
    </citation>
    <scope>NUCLEOTIDE SEQUENCE [LARGE SCALE GENOMIC DNA]</scope>
</reference>
<feature type="transmembrane region" description="Helical" evidence="1">
    <location>
        <begin position="147"/>
        <end position="170"/>
    </location>
</feature>
<evidence type="ECO:0000256" key="1">
    <source>
        <dbReference type="SAM" id="Phobius"/>
    </source>
</evidence>
<feature type="transmembrane region" description="Helical" evidence="1">
    <location>
        <begin position="182"/>
        <end position="204"/>
    </location>
</feature>
<dbReference type="RefSeq" id="YP_009807169.1">
    <property type="nucleotide sequence ID" value="NC_048021.1"/>
</dbReference>
<evidence type="ECO:0000313" key="3">
    <source>
        <dbReference type="Proteomes" id="UP000257597"/>
    </source>
</evidence>
<feature type="transmembrane region" description="Helical" evidence="1">
    <location>
        <begin position="44"/>
        <end position="61"/>
    </location>
</feature>
<feature type="transmembrane region" description="Helical" evidence="1">
    <location>
        <begin position="68"/>
        <end position="88"/>
    </location>
</feature>
<protein>
    <submittedName>
        <fullName evidence="2">Uncharacterized protein</fullName>
    </submittedName>
</protein>
<feature type="transmembrane region" description="Helical" evidence="1">
    <location>
        <begin position="108"/>
        <end position="135"/>
    </location>
</feature>
<keyword evidence="1" id="KW-0812">Transmembrane</keyword>
<name>A0A345MIR1_9CAUD</name>
<keyword evidence="1" id="KW-0472">Membrane</keyword>
<proteinExistence type="predicted"/>
<keyword evidence="1" id="KW-1133">Transmembrane helix</keyword>
<sequence length="222" mass="23671">MTAASGVLAVALVAKTPRIQDPLIGRPVYDLVGAANTGELLSDMLSVILCALLLLHVVHSLGRPDLHLAVILCCVLVAGGMILSYIRSPYADSTQFPDGVQFKGFEGVWMNAYTILLGMLAIITGMCFGYASIVVRAQSFVEKHIIAVYLFGAGAAFAWGSQVVTLGFVFNNSVPAETFFNTLSITSVVFASSIIAGLAMTVALRETSGECPRRQRHLAEFP</sequence>
<dbReference type="KEGG" id="vg:54998045"/>
<evidence type="ECO:0000313" key="2">
    <source>
        <dbReference type="EMBL" id="AXH70442.1"/>
    </source>
</evidence>
<dbReference type="EMBL" id="MH590603">
    <property type="protein sequence ID" value="AXH70442.1"/>
    <property type="molecule type" value="Genomic_DNA"/>
</dbReference>
<accession>A0A345MIR1</accession>
<keyword evidence="3" id="KW-1185">Reference proteome</keyword>
<dbReference type="GeneID" id="54998045"/>